<gene>
    <name evidence="1" type="ORF">MAE02_70010</name>
</gene>
<dbReference type="Proteomes" id="UP000321085">
    <property type="component" value="Unassembled WGS sequence"/>
</dbReference>
<dbReference type="EMBL" id="BJYU01000413">
    <property type="protein sequence ID" value="GEO19305.1"/>
    <property type="molecule type" value="Genomic_DNA"/>
</dbReference>
<proteinExistence type="predicted"/>
<keyword evidence="2" id="KW-1185">Reference proteome</keyword>
<organism evidence="1 2">
    <name type="scientific">Microvirga aerophila</name>
    <dbReference type="NCBI Taxonomy" id="670291"/>
    <lineage>
        <taxon>Bacteria</taxon>
        <taxon>Pseudomonadati</taxon>
        <taxon>Pseudomonadota</taxon>
        <taxon>Alphaproteobacteria</taxon>
        <taxon>Hyphomicrobiales</taxon>
        <taxon>Methylobacteriaceae</taxon>
        <taxon>Microvirga</taxon>
    </lineage>
</organism>
<name>A0A512C536_9HYPH</name>
<evidence type="ECO:0008006" key="3">
    <source>
        <dbReference type="Google" id="ProtNLM"/>
    </source>
</evidence>
<sequence>MYSPALQPLFQSLLSTLADLNLAYDRDREKLSESMKDANLRTRALEKLKQQHHERREPYLQQLAILQDRIQRGWH</sequence>
<comment type="caution">
    <text evidence="1">The sequence shown here is derived from an EMBL/GenBank/DDBJ whole genome shotgun (WGS) entry which is preliminary data.</text>
</comment>
<protein>
    <recommendedName>
        <fullName evidence="3">DUF465 domain-containing protein</fullName>
    </recommendedName>
</protein>
<reference evidence="1 2" key="1">
    <citation type="submission" date="2019-07" db="EMBL/GenBank/DDBJ databases">
        <title>Whole genome shotgun sequence of Microvirga aerophila NBRC 106136.</title>
        <authorList>
            <person name="Hosoyama A."/>
            <person name="Uohara A."/>
            <person name="Ohji S."/>
            <person name="Ichikawa N."/>
        </authorList>
    </citation>
    <scope>NUCLEOTIDE SEQUENCE [LARGE SCALE GENOMIC DNA]</scope>
    <source>
        <strain evidence="1 2">NBRC 106136</strain>
    </source>
</reference>
<evidence type="ECO:0000313" key="2">
    <source>
        <dbReference type="Proteomes" id="UP000321085"/>
    </source>
</evidence>
<accession>A0A512C536</accession>
<evidence type="ECO:0000313" key="1">
    <source>
        <dbReference type="EMBL" id="GEO19305.1"/>
    </source>
</evidence>
<dbReference type="AlphaFoldDB" id="A0A512C536"/>